<evidence type="ECO:0000256" key="1">
    <source>
        <dbReference type="SAM" id="MobiDB-lite"/>
    </source>
</evidence>
<name>A0ABY4M720_9ACTN</name>
<gene>
    <name evidence="2" type="ORF">K9S39_10400</name>
</gene>
<evidence type="ECO:0000313" key="2">
    <source>
        <dbReference type="EMBL" id="UQA92191.1"/>
    </source>
</evidence>
<organism evidence="2 3">
    <name type="scientific">Streptomyces halobius</name>
    <dbReference type="NCBI Taxonomy" id="2879846"/>
    <lineage>
        <taxon>Bacteria</taxon>
        <taxon>Bacillati</taxon>
        <taxon>Actinomycetota</taxon>
        <taxon>Actinomycetes</taxon>
        <taxon>Kitasatosporales</taxon>
        <taxon>Streptomycetaceae</taxon>
        <taxon>Streptomyces</taxon>
    </lineage>
</organism>
<evidence type="ECO:0000313" key="3">
    <source>
        <dbReference type="Proteomes" id="UP000830115"/>
    </source>
</evidence>
<feature type="region of interest" description="Disordered" evidence="1">
    <location>
        <begin position="1"/>
        <end position="23"/>
    </location>
</feature>
<dbReference type="Proteomes" id="UP000830115">
    <property type="component" value="Chromosome"/>
</dbReference>
<sequence length="167" mass="18118">MNDDTLSDANPLSDTDSLTLPEPYRTPVAEIADGCAGGPPDYELVPLAALPDDRSDGAAERALDAPFALTEAWLWDEWDDDPRPSEEIEPLLAPVSDHDSVVLGTDGCGMYWLLIVTGEHAAIYGRSPAMARPRSERRSAIRRRSRRSRVGAPLGAGKDWCDVCDVA</sequence>
<keyword evidence="3" id="KW-1185">Reference proteome</keyword>
<evidence type="ECO:0008006" key="4">
    <source>
        <dbReference type="Google" id="ProtNLM"/>
    </source>
</evidence>
<feature type="compositionally biased region" description="Basic residues" evidence="1">
    <location>
        <begin position="140"/>
        <end position="149"/>
    </location>
</feature>
<protein>
    <recommendedName>
        <fullName evidence="4">SUKH-4 immunity protein of toxin-antitoxin system</fullName>
    </recommendedName>
</protein>
<feature type="region of interest" description="Disordered" evidence="1">
    <location>
        <begin position="134"/>
        <end position="158"/>
    </location>
</feature>
<accession>A0ABY4M720</accession>
<proteinExistence type="predicted"/>
<dbReference type="RefSeq" id="WP_248863055.1">
    <property type="nucleotide sequence ID" value="NZ_CP086322.1"/>
</dbReference>
<reference evidence="2" key="1">
    <citation type="submission" date="2021-10" db="EMBL/GenBank/DDBJ databases">
        <title>Streptomyces nigrumlapis sp.nov.,an antimicrobial producing actinobacterium isolated from Black Gobi rocks.</title>
        <authorList>
            <person name="Wen Y."/>
            <person name="Zhang W."/>
            <person name="Liu X.G."/>
        </authorList>
    </citation>
    <scope>NUCLEOTIDE SEQUENCE</scope>
    <source>
        <strain evidence="2">ST13-2-2</strain>
    </source>
</reference>
<dbReference type="EMBL" id="CP086322">
    <property type="protein sequence ID" value="UQA92191.1"/>
    <property type="molecule type" value="Genomic_DNA"/>
</dbReference>
<feature type="compositionally biased region" description="Polar residues" evidence="1">
    <location>
        <begin position="7"/>
        <end position="18"/>
    </location>
</feature>